<evidence type="ECO:0000313" key="2">
    <source>
        <dbReference type="EMBL" id="GAL03903.1"/>
    </source>
</evidence>
<sequence length="996" mass="112743">MKIKLLPAVIASLLSVNAYASNNDAEQHYFKATSEEVHQNIVNKIEDLRRYASDDNNVIVENGVRKIEVNGVKYALTDDNYISFDIPKPFNNETAFRNVFNFIDSDWELTWYHGGMVAVNKVFGNYDYGNGCLMEYYPKGTVDANGPTHVLLETTSCSVNDFETTQQYFSNGTFITAEQLGVDALAITAIERYQDKLFITQDTNPAFITIFDMTTQSVIGRIEGIDSDRGFQAYNRINELAIHNNLLYVSSLSSNRVDIFDLDNNNSLVLSLGSGTGSWGGANGLVHAQSSAATDDFVFVTDAQSRISVYRQHDLTPENPDFAKRAGFLAYEGKYTHRKVQMHTIGDHLIVATADRGYFVYDMTKVDQALADGVDLAAEKVVSLNLQKVDLDNNTLIVSFKDRIEWHDAAAFAANGFEFGEPLRTVRAINGQPVSALKDLHFANNELITANSERITINYLLNNEITFVADTSVAQQTIAFDQLMPTSVTQILGNDEPHHVLMNRELRSVNINSLVQTKLLNNETVQITNYAAKELRDITPELKLNGINKWFKLGTLDRIPAYAQITLPLSAFSSDFQFNSANNDGVFDLAELFAADLEVKDLFEHRFSSESDAFAQQLSRLKPTWEIRFAGTADHKWRDMNGLYAREWLIMMTNFAYMVSTDEFKHVWFNFEDIMGYNMHSYAGQVHEPGGYFTTEDYNHYYHSMLKRPYVNVGITAMGGGLGSGGITGVDTWLFYSHYYGQWGIIAHEFGHGFDGKSYGHGTSFANGGNGWQPLMTMFANYLIRKGDLPYMDDNLNGFYKEENDAYQYADISHGKRKHRSDSHMYLLDEYFMTFSDLPQGWFQHEDRFAPESLNNQERMMLAKMPIHGDDPYLCRFDYTTETGTTQLHGYVEQLDDQQYRCTGGDEISYPQPNGEKVAFASPVGEFEWLSLYSPEQKGERVTTVDGQALCAINKTDFYGVGFVNSGNQCTQQSEVYWSNGKQWTFSSGWIDYKFR</sequence>
<dbReference type="InterPro" id="IPR051256">
    <property type="entry name" value="Dictomallein"/>
</dbReference>
<dbReference type="InterPro" id="IPR011044">
    <property type="entry name" value="Quino_amine_DH_bsu"/>
</dbReference>
<keyword evidence="1" id="KW-0732">Signal</keyword>
<protein>
    <recommendedName>
        <fullName evidence="4">ToxR activated gene A lipoprotein domain-containing protein</fullName>
    </recommendedName>
</protein>
<evidence type="ECO:0008006" key="4">
    <source>
        <dbReference type="Google" id="ProtNLM"/>
    </source>
</evidence>
<dbReference type="PANTHER" id="PTHR39540">
    <property type="match status" value="1"/>
</dbReference>
<dbReference type="Proteomes" id="UP000029227">
    <property type="component" value="Unassembled WGS sequence"/>
</dbReference>
<name>A0A090QNS6_9GAMM</name>
<proteinExistence type="predicted"/>
<feature type="signal peptide" evidence="1">
    <location>
        <begin position="1"/>
        <end position="20"/>
    </location>
</feature>
<dbReference type="eggNOG" id="COG3391">
    <property type="taxonomic scope" value="Bacteria"/>
</dbReference>
<evidence type="ECO:0000256" key="1">
    <source>
        <dbReference type="SAM" id="SignalP"/>
    </source>
</evidence>
<gene>
    <name evidence="2" type="ORF">JCM19237_2054</name>
</gene>
<organism evidence="2 3">
    <name type="scientific">Photobacterium aphoticum</name>
    <dbReference type="NCBI Taxonomy" id="754436"/>
    <lineage>
        <taxon>Bacteria</taxon>
        <taxon>Pseudomonadati</taxon>
        <taxon>Pseudomonadota</taxon>
        <taxon>Gammaproteobacteria</taxon>
        <taxon>Vibrionales</taxon>
        <taxon>Vibrionaceae</taxon>
        <taxon>Photobacterium</taxon>
    </lineage>
</organism>
<accession>A0A090QNS6</accession>
<dbReference type="PANTHER" id="PTHR39540:SF1">
    <property type="entry name" value="DICTOMALLEIN-1-RELATED"/>
    <property type="match status" value="1"/>
</dbReference>
<dbReference type="EMBL" id="BBMN01000003">
    <property type="protein sequence ID" value="GAL03903.1"/>
    <property type="molecule type" value="Genomic_DNA"/>
</dbReference>
<evidence type="ECO:0000313" key="3">
    <source>
        <dbReference type="Proteomes" id="UP000029227"/>
    </source>
</evidence>
<feature type="chain" id="PRO_5001863104" description="ToxR activated gene A lipoprotein domain-containing protein" evidence="1">
    <location>
        <begin position="21"/>
        <end position="996"/>
    </location>
</feature>
<dbReference type="AlphaFoldDB" id="A0A090QNS6"/>
<dbReference type="SUPFAM" id="SSF50969">
    <property type="entry name" value="YVTN repeat-like/Quinoprotein amine dehydrogenase"/>
    <property type="match status" value="1"/>
</dbReference>
<comment type="caution">
    <text evidence="2">The sequence shown here is derived from an EMBL/GenBank/DDBJ whole genome shotgun (WGS) entry which is preliminary data.</text>
</comment>
<reference evidence="2 3" key="1">
    <citation type="journal article" date="2014" name="Genome Announc.">
        <title>Draft Genome Sequences of Two Vibrionaceae Species, Vibrio ponticus C121 and Photobacterium aphoticum C119, Isolated as Coral Reef Microbiota.</title>
        <authorList>
            <person name="Al-saari N."/>
            <person name="Meirelles P.M."/>
            <person name="Mino S."/>
            <person name="Suda W."/>
            <person name="Oshima K."/>
            <person name="Hattori M."/>
            <person name="Ohkuma M."/>
            <person name="Thompson F.L."/>
            <person name="Gomez-Gil B."/>
            <person name="Sawabe T."/>
            <person name="Sawabe T."/>
        </authorList>
    </citation>
    <scope>NUCLEOTIDE SEQUENCE [LARGE SCALE GENOMIC DNA]</scope>
    <source>
        <strain evidence="2 3">JCM 19237</strain>
    </source>
</reference>